<accession>A0A7X4HGH4</accession>
<dbReference type="InterPro" id="IPR011083">
    <property type="entry name" value="Phage_tail_collar_dom"/>
</dbReference>
<evidence type="ECO:0000313" key="2">
    <source>
        <dbReference type="EMBL" id="MYN10519.1"/>
    </source>
</evidence>
<dbReference type="RefSeq" id="WP_161074807.1">
    <property type="nucleotide sequence ID" value="NZ_WWCU01000039.1"/>
</dbReference>
<proteinExistence type="predicted"/>
<evidence type="ECO:0000259" key="1">
    <source>
        <dbReference type="Pfam" id="PF07484"/>
    </source>
</evidence>
<sequence>MSNPYLGEIRLVSFNFAAKGWARCEGQLLSIAQNQALFSLLGTTYGGNGQTTFALPDLRGRVPMHMHSNYPQGMAAGSTVSTLTAAEMPAHTHAAMASPTVSHSADPAGRVLGSVEAGALNIYRPADGSAALHPSTLSNAGGSQPHTNMQPYLTMTFMIAMAGIFPSRD</sequence>
<gene>
    <name evidence="2" type="ORF">GTP77_24680</name>
</gene>
<feature type="domain" description="Phage tail collar" evidence="1">
    <location>
        <begin position="7"/>
        <end position="63"/>
    </location>
</feature>
<dbReference type="EMBL" id="WWCU01000039">
    <property type="protein sequence ID" value="MYN10519.1"/>
    <property type="molecule type" value="Genomic_DNA"/>
</dbReference>
<protein>
    <submittedName>
        <fullName evidence="2">Phage tail protein</fullName>
    </submittedName>
</protein>
<dbReference type="AlphaFoldDB" id="A0A7X4HGH4"/>
<evidence type="ECO:0000313" key="3">
    <source>
        <dbReference type="Proteomes" id="UP000450676"/>
    </source>
</evidence>
<reference evidence="2 3" key="1">
    <citation type="submission" date="2019-12" db="EMBL/GenBank/DDBJ databases">
        <title>Novel species isolated from a subtropical stream in China.</title>
        <authorList>
            <person name="Lu H."/>
        </authorList>
    </citation>
    <scope>NUCLEOTIDE SEQUENCE [LARGE SCALE GENOMIC DNA]</scope>
    <source>
        <strain evidence="2 3">FT127W</strain>
    </source>
</reference>
<keyword evidence="3" id="KW-1185">Reference proteome</keyword>
<dbReference type="SUPFAM" id="SSF88874">
    <property type="entry name" value="Receptor-binding domain of short tail fibre protein gp12"/>
    <property type="match status" value="1"/>
</dbReference>
<name>A0A7X4HGH4_9BURK</name>
<organism evidence="2 3">
    <name type="scientific">Pseudoduganella aquatica</name>
    <dbReference type="NCBI Taxonomy" id="2660641"/>
    <lineage>
        <taxon>Bacteria</taxon>
        <taxon>Pseudomonadati</taxon>
        <taxon>Pseudomonadota</taxon>
        <taxon>Betaproteobacteria</taxon>
        <taxon>Burkholderiales</taxon>
        <taxon>Oxalobacteraceae</taxon>
        <taxon>Telluria group</taxon>
        <taxon>Pseudoduganella</taxon>
    </lineage>
</organism>
<dbReference type="Gene3D" id="3.90.1340.10">
    <property type="entry name" value="Phage tail collar domain"/>
    <property type="match status" value="1"/>
</dbReference>
<dbReference type="InterPro" id="IPR037053">
    <property type="entry name" value="Phage_tail_collar_dom_sf"/>
</dbReference>
<comment type="caution">
    <text evidence="2">The sequence shown here is derived from an EMBL/GenBank/DDBJ whole genome shotgun (WGS) entry which is preliminary data.</text>
</comment>
<dbReference type="Pfam" id="PF07484">
    <property type="entry name" value="Collar"/>
    <property type="match status" value="1"/>
</dbReference>
<dbReference type="Proteomes" id="UP000450676">
    <property type="component" value="Unassembled WGS sequence"/>
</dbReference>